<organism evidence="1">
    <name type="scientific">Anguilla anguilla</name>
    <name type="common">European freshwater eel</name>
    <name type="synonym">Muraena anguilla</name>
    <dbReference type="NCBI Taxonomy" id="7936"/>
    <lineage>
        <taxon>Eukaryota</taxon>
        <taxon>Metazoa</taxon>
        <taxon>Chordata</taxon>
        <taxon>Craniata</taxon>
        <taxon>Vertebrata</taxon>
        <taxon>Euteleostomi</taxon>
        <taxon>Actinopterygii</taxon>
        <taxon>Neopterygii</taxon>
        <taxon>Teleostei</taxon>
        <taxon>Anguilliformes</taxon>
        <taxon>Anguillidae</taxon>
        <taxon>Anguilla</taxon>
    </lineage>
</organism>
<evidence type="ECO:0000313" key="1">
    <source>
        <dbReference type="EMBL" id="JAH56653.1"/>
    </source>
</evidence>
<protein>
    <submittedName>
        <fullName evidence="1">Uncharacterized protein</fullName>
    </submittedName>
</protein>
<dbReference type="EMBL" id="GBXM01051924">
    <property type="protein sequence ID" value="JAH56653.1"/>
    <property type="molecule type" value="Transcribed_RNA"/>
</dbReference>
<accession>A0A0E9TV98</accession>
<reference evidence="1" key="2">
    <citation type="journal article" date="2015" name="Fish Shellfish Immunol.">
        <title>Early steps in the European eel (Anguilla anguilla)-Vibrio vulnificus interaction in the gills: Role of the RtxA13 toxin.</title>
        <authorList>
            <person name="Callol A."/>
            <person name="Pajuelo D."/>
            <person name="Ebbesson L."/>
            <person name="Teles M."/>
            <person name="MacKenzie S."/>
            <person name="Amaro C."/>
        </authorList>
    </citation>
    <scope>NUCLEOTIDE SEQUENCE</scope>
</reference>
<proteinExistence type="predicted"/>
<reference evidence="1" key="1">
    <citation type="submission" date="2014-11" db="EMBL/GenBank/DDBJ databases">
        <authorList>
            <person name="Amaro Gonzalez C."/>
        </authorList>
    </citation>
    <scope>NUCLEOTIDE SEQUENCE</scope>
</reference>
<name>A0A0E9TV98_ANGAN</name>
<sequence length="37" mass="4441">MCQRPETFRLRVACPAELYNMRVFTRFSQNSLNPARH</sequence>
<dbReference type="AlphaFoldDB" id="A0A0E9TV98"/>